<keyword evidence="5" id="KW-1185">Reference proteome</keyword>
<dbReference type="InterPro" id="IPR029063">
    <property type="entry name" value="SAM-dependent_MTases_sf"/>
</dbReference>
<accession>A0A934I3T6</accession>
<feature type="compositionally biased region" description="Basic and acidic residues" evidence="2">
    <location>
        <begin position="1"/>
        <end position="22"/>
    </location>
</feature>
<dbReference type="PANTHER" id="PTHR43861">
    <property type="entry name" value="TRANS-ACONITATE 2-METHYLTRANSFERASE-RELATED"/>
    <property type="match status" value="1"/>
</dbReference>
<evidence type="ECO:0000259" key="3">
    <source>
        <dbReference type="Pfam" id="PF13649"/>
    </source>
</evidence>
<dbReference type="InterPro" id="IPR041698">
    <property type="entry name" value="Methyltransf_25"/>
</dbReference>
<name>A0A934I3T6_9MICO</name>
<dbReference type="EMBL" id="JAEINH010000001">
    <property type="protein sequence ID" value="MBI9113716.1"/>
    <property type="molecule type" value="Genomic_DNA"/>
</dbReference>
<dbReference type="GO" id="GO:0008168">
    <property type="term" value="F:methyltransferase activity"/>
    <property type="evidence" value="ECO:0007669"/>
    <property type="project" value="UniProtKB-KW"/>
</dbReference>
<dbReference type="Gene3D" id="3.40.50.150">
    <property type="entry name" value="Vaccinia Virus protein VP39"/>
    <property type="match status" value="1"/>
</dbReference>
<feature type="region of interest" description="Disordered" evidence="2">
    <location>
        <begin position="1"/>
        <end position="27"/>
    </location>
</feature>
<protein>
    <submittedName>
        <fullName evidence="4">Methyltransferase domain-containing protein</fullName>
    </submittedName>
</protein>
<organism evidence="4 5">
    <name type="scientific">Sanguibacter suaedae</name>
    <dbReference type="NCBI Taxonomy" id="2795737"/>
    <lineage>
        <taxon>Bacteria</taxon>
        <taxon>Bacillati</taxon>
        <taxon>Actinomycetota</taxon>
        <taxon>Actinomycetes</taxon>
        <taxon>Micrococcales</taxon>
        <taxon>Sanguibacteraceae</taxon>
        <taxon>Sanguibacter</taxon>
    </lineage>
</organism>
<reference evidence="4" key="1">
    <citation type="submission" date="2020-12" db="EMBL/GenBank/DDBJ databases">
        <title>Sanguibacter suaedae sp. nov., isolated from Suaeda aralocaspica.</title>
        <authorList>
            <person name="Ma Q."/>
        </authorList>
    </citation>
    <scope>NUCLEOTIDE SEQUENCE</scope>
    <source>
        <strain evidence="4">YZGR15</strain>
    </source>
</reference>
<dbReference type="Pfam" id="PF13649">
    <property type="entry name" value="Methyltransf_25"/>
    <property type="match status" value="1"/>
</dbReference>
<comment type="caution">
    <text evidence="4">The sequence shown here is derived from an EMBL/GenBank/DDBJ whole genome shotgun (WGS) entry which is preliminary data.</text>
</comment>
<sequence>MGHTDHGTLDDHTPDDRTHGTPEEFGEEFWDERYASTRSVWSGNPNPHLVTETAHLTPGRAVDVGAGEGADAIWLAQRGWTVTGVDHSRVGLDKAAAHAAQAGPDVAARIRWEHADVTTWDPGPDAFDLVTAHFMHLPSVVRDPLFERLVRTVAPGGTLLVVGHALADRKTALRGHFDPDFFWTGAQVRALLDPERWVVETDSEPGRTVVHDGEEMHVGDTVVRARRVR</sequence>
<evidence type="ECO:0000313" key="4">
    <source>
        <dbReference type="EMBL" id="MBI9113716.1"/>
    </source>
</evidence>
<dbReference type="AlphaFoldDB" id="A0A934I3T6"/>
<proteinExistence type="predicted"/>
<gene>
    <name evidence="4" type="ORF">JAV76_01655</name>
</gene>
<dbReference type="Proteomes" id="UP000602087">
    <property type="component" value="Unassembled WGS sequence"/>
</dbReference>
<evidence type="ECO:0000256" key="2">
    <source>
        <dbReference type="SAM" id="MobiDB-lite"/>
    </source>
</evidence>
<dbReference type="RefSeq" id="WP_198732269.1">
    <property type="nucleotide sequence ID" value="NZ_JAEINH010000001.1"/>
</dbReference>
<evidence type="ECO:0000256" key="1">
    <source>
        <dbReference type="ARBA" id="ARBA00022679"/>
    </source>
</evidence>
<evidence type="ECO:0000313" key="5">
    <source>
        <dbReference type="Proteomes" id="UP000602087"/>
    </source>
</evidence>
<keyword evidence="4" id="KW-0489">Methyltransferase</keyword>
<dbReference type="CDD" id="cd02440">
    <property type="entry name" value="AdoMet_MTases"/>
    <property type="match status" value="1"/>
</dbReference>
<dbReference type="GO" id="GO:0032259">
    <property type="term" value="P:methylation"/>
    <property type="evidence" value="ECO:0007669"/>
    <property type="project" value="UniProtKB-KW"/>
</dbReference>
<keyword evidence="1" id="KW-0808">Transferase</keyword>
<feature type="domain" description="Methyltransferase" evidence="3">
    <location>
        <begin position="62"/>
        <end position="157"/>
    </location>
</feature>
<dbReference type="PANTHER" id="PTHR43861:SF3">
    <property type="entry name" value="PUTATIVE (AFU_ORTHOLOGUE AFUA_2G14390)-RELATED"/>
    <property type="match status" value="1"/>
</dbReference>
<dbReference type="SUPFAM" id="SSF53335">
    <property type="entry name" value="S-adenosyl-L-methionine-dependent methyltransferases"/>
    <property type="match status" value="1"/>
</dbReference>